<evidence type="ECO:0000256" key="5">
    <source>
        <dbReference type="ARBA" id="ARBA00022975"/>
    </source>
</evidence>
<dbReference type="UniPathway" id="UPA00070">
    <property type="reaction ID" value="UER00120"/>
</dbReference>
<organism evidence="14 15">
    <name type="scientific">Pontibacillus halophilus JSM 076056 = DSM 19796</name>
    <dbReference type="NCBI Taxonomy" id="1385510"/>
    <lineage>
        <taxon>Bacteria</taxon>
        <taxon>Bacillati</taxon>
        <taxon>Bacillota</taxon>
        <taxon>Bacilli</taxon>
        <taxon>Bacillales</taxon>
        <taxon>Bacillaceae</taxon>
        <taxon>Pontibacillus</taxon>
    </lineage>
</organism>
<comment type="subunit">
    <text evidence="3 9">Homodimer.</text>
</comment>
<dbReference type="InterPro" id="IPR018089">
    <property type="entry name" value="OMPdecase_AS"/>
</dbReference>
<dbReference type="Pfam" id="PF00215">
    <property type="entry name" value="OMPdecase"/>
    <property type="match status" value="1"/>
</dbReference>
<dbReference type="PANTHER" id="PTHR32119:SF2">
    <property type="entry name" value="OROTIDINE 5'-PHOSPHATE DECARBOXYLASE"/>
    <property type="match status" value="1"/>
</dbReference>
<dbReference type="SUPFAM" id="SSF51366">
    <property type="entry name" value="Ribulose-phoshate binding barrel"/>
    <property type="match status" value="1"/>
</dbReference>
<keyword evidence="4 9" id="KW-0210">Decarboxylase</keyword>
<dbReference type="RefSeq" id="WP_036769304.1">
    <property type="nucleotide sequence ID" value="NZ_AULI01000005.1"/>
</dbReference>
<evidence type="ECO:0000256" key="9">
    <source>
        <dbReference type="HAMAP-Rule" id="MF_01200"/>
    </source>
</evidence>
<feature type="binding site" evidence="9 11">
    <location>
        <position position="180"/>
    </location>
    <ligand>
        <name>substrate</name>
    </ligand>
</feature>
<comment type="catalytic activity">
    <reaction evidence="7 9 12">
        <text>orotidine 5'-phosphate + H(+) = UMP + CO2</text>
        <dbReference type="Rhea" id="RHEA:11596"/>
        <dbReference type="ChEBI" id="CHEBI:15378"/>
        <dbReference type="ChEBI" id="CHEBI:16526"/>
        <dbReference type="ChEBI" id="CHEBI:57538"/>
        <dbReference type="ChEBI" id="CHEBI:57865"/>
        <dbReference type="EC" id="4.1.1.23"/>
    </reaction>
</comment>
<dbReference type="Proteomes" id="UP000030528">
    <property type="component" value="Unassembled WGS sequence"/>
</dbReference>
<reference evidence="14 15" key="1">
    <citation type="submission" date="2013-08" db="EMBL/GenBank/DDBJ databases">
        <authorList>
            <person name="Huang J."/>
            <person name="Wang G."/>
        </authorList>
    </citation>
    <scope>NUCLEOTIDE SEQUENCE [LARGE SCALE GENOMIC DNA]</scope>
    <source>
        <strain evidence="14 15">JSM 076056</strain>
    </source>
</reference>
<proteinExistence type="inferred from homology"/>
<feature type="domain" description="Orotidine 5'-phosphate decarboxylase" evidence="13">
    <location>
        <begin position="3"/>
        <end position="225"/>
    </location>
</feature>
<dbReference type="AlphaFoldDB" id="A0A0A5GPQ3"/>
<sequence length="239" mass="26894">MESLFLALDFEDKHQARTFLHNHQLTGVPVKVGMELYYKEGPSLLYELKEAGHPIFLDLKLYDIPTTVYRTMRNMGSLALDFVNVHATGGSTMIRAAKEGLQDGGADQTKLLAVTVLTSFEEETMQREWRVTDSLHELVGHYARLGQENGADGVVCSPHEAMSIQKECGEDFYRMTPGIRLRTDEQEDQKRTATPSLAREMGASGIVVGRSVTRSTTPEATYERLKKEWERHVNETTVS</sequence>
<dbReference type="PROSITE" id="PS00156">
    <property type="entry name" value="OMPDECASE"/>
    <property type="match status" value="1"/>
</dbReference>
<dbReference type="CDD" id="cd04725">
    <property type="entry name" value="OMP_decarboxylase_like"/>
    <property type="match status" value="1"/>
</dbReference>
<feature type="binding site" evidence="9 11">
    <location>
        <position position="189"/>
    </location>
    <ligand>
        <name>substrate</name>
    </ligand>
</feature>
<dbReference type="InterPro" id="IPR014732">
    <property type="entry name" value="OMPdecase"/>
</dbReference>
<evidence type="ECO:0000256" key="8">
    <source>
        <dbReference type="ARBA" id="ARBA00061012"/>
    </source>
</evidence>
<evidence type="ECO:0000256" key="10">
    <source>
        <dbReference type="PIRSR" id="PIRSR614732-1"/>
    </source>
</evidence>
<evidence type="ECO:0000256" key="11">
    <source>
        <dbReference type="PIRSR" id="PIRSR614732-2"/>
    </source>
</evidence>
<feature type="active site" description="For OMPdecase activity" evidence="10">
    <location>
        <position position="60"/>
    </location>
</feature>
<evidence type="ECO:0000313" key="14">
    <source>
        <dbReference type="EMBL" id="KGX93233.1"/>
    </source>
</evidence>
<comment type="function">
    <text evidence="1 9">Catalyzes the decarboxylation of orotidine 5'-monophosphate (OMP) to uridine 5'-monophosphate (UMP).</text>
</comment>
<dbReference type="HAMAP" id="MF_01200_B">
    <property type="entry name" value="OMPdecase_type1_B"/>
    <property type="match status" value="1"/>
</dbReference>
<comment type="similarity">
    <text evidence="8 9">Belongs to the OMP decarboxylase family. Type 1 subfamily.</text>
</comment>
<evidence type="ECO:0000256" key="4">
    <source>
        <dbReference type="ARBA" id="ARBA00022793"/>
    </source>
</evidence>
<dbReference type="SMART" id="SM00934">
    <property type="entry name" value="OMPdecase"/>
    <property type="match status" value="1"/>
</dbReference>
<dbReference type="Gene3D" id="3.20.20.70">
    <property type="entry name" value="Aldolase class I"/>
    <property type="match status" value="1"/>
</dbReference>
<evidence type="ECO:0000259" key="13">
    <source>
        <dbReference type="SMART" id="SM00934"/>
    </source>
</evidence>
<dbReference type="GO" id="GO:0004590">
    <property type="term" value="F:orotidine-5'-phosphate decarboxylase activity"/>
    <property type="evidence" value="ECO:0007669"/>
    <property type="project" value="UniProtKB-UniRule"/>
</dbReference>
<evidence type="ECO:0000256" key="3">
    <source>
        <dbReference type="ARBA" id="ARBA00011738"/>
    </source>
</evidence>
<dbReference type="eggNOG" id="COG0284">
    <property type="taxonomic scope" value="Bacteria"/>
</dbReference>
<dbReference type="FunFam" id="3.20.20.70:FF:000015">
    <property type="entry name" value="Orotidine 5'-phosphate decarboxylase"/>
    <property type="match status" value="1"/>
</dbReference>
<feature type="binding site" evidence="9 11">
    <location>
        <position position="118"/>
    </location>
    <ligand>
        <name>substrate</name>
    </ligand>
</feature>
<dbReference type="GO" id="GO:0006207">
    <property type="term" value="P:'de novo' pyrimidine nucleobase biosynthetic process"/>
    <property type="evidence" value="ECO:0007669"/>
    <property type="project" value="InterPro"/>
</dbReference>
<keyword evidence="15" id="KW-1185">Reference proteome</keyword>
<dbReference type="EC" id="4.1.1.23" evidence="9"/>
<comment type="caution">
    <text evidence="14">The sequence shown here is derived from an EMBL/GenBank/DDBJ whole genome shotgun (WGS) entry which is preliminary data.</text>
</comment>
<name>A0A0A5GPQ3_9BACI</name>
<dbReference type="InterPro" id="IPR047596">
    <property type="entry name" value="OMPdecase_bac"/>
</dbReference>
<feature type="active site" description="For OMPdecase activity" evidence="10">
    <location>
        <position position="63"/>
    </location>
</feature>
<evidence type="ECO:0000256" key="6">
    <source>
        <dbReference type="ARBA" id="ARBA00023239"/>
    </source>
</evidence>
<keyword evidence="5 9" id="KW-0665">Pyrimidine biosynthesis</keyword>
<keyword evidence="6 9" id="KW-0456">Lyase</keyword>
<gene>
    <name evidence="9" type="primary">pyrF</name>
    <name evidence="14" type="ORF">N781_12555</name>
</gene>
<feature type="binding site" evidence="9">
    <location>
        <begin position="58"/>
        <end position="67"/>
    </location>
    <ligand>
        <name>substrate</name>
    </ligand>
</feature>
<evidence type="ECO:0000256" key="1">
    <source>
        <dbReference type="ARBA" id="ARBA00002356"/>
    </source>
</evidence>
<dbReference type="NCBIfam" id="TIGR01740">
    <property type="entry name" value="pyrF"/>
    <property type="match status" value="1"/>
</dbReference>
<dbReference type="PANTHER" id="PTHR32119">
    <property type="entry name" value="OROTIDINE 5'-PHOSPHATE DECARBOXYLASE"/>
    <property type="match status" value="1"/>
</dbReference>
<feature type="binding site" evidence="9 11">
    <location>
        <position position="31"/>
    </location>
    <ligand>
        <name>substrate</name>
    </ligand>
</feature>
<dbReference type="GO" id="GO:0044205">
    <property type="term" value="P:'de novo' UMP biosynthetic process"/>
    <property type="evidence" value="ECO:0007669"/>
    <property type="project" value="UniProtKB-UniRule"/>
</dbReference>
<evidence type="ECO:0000256" key="7">
    <source>
        <dbReference type="ARBA" id="ARBA00049157"/>
    </source>
</evidence>
<feature type="binding site" evidence="9 11">
    <location>
        <position position="209"/>
    </location>
    <ligand>
        <name>substrate</name>
    </ligand>
</feature>
<accession>A0A0A5GPQ3</accession>
<dbReference type="OrthoDB" id="9806203at2"/>
<dbReference type="InterPro" id="IPR001754">
    <property type="entry name" value="OMPdeCOase_dom"/>
</dbReference>
<evidence type="ECO:0000313" key="15">
    <source>
        <dbReference type="Proteomes" id="UP000030528"/>
    </source>
</evidence>
<feature type="active site" description="For OMPdecase activity" evidence="10">
    <location>
        <position position="58"/>
    </location>
</feature>
<evidence type="ECO:0000256" key="2">
    <source>
        <dbReference type="ARBA" id="ARBA00004861"/>
    </source>
</evidence>
<dbReference type="InterPro" id="IPR013785">
    <property type="entry name" value="Aldolase_TIM"/>
</dbReference>
<protein>
    <recommendedName>
        <fullName evidence="9">Orotidine 5'-phosphate decarboxylase</fullName>
        <ecNumber evidence="9">4.1.1.23</ecNumber>
    </recommendedName>
    <alternativeName>
        <fullName evidence="9">OMP decarboxylase</fullName>
        <shortName evidence="9">OMPDCase</shortName>
        <shortName evidence="9">OMPdecase</shortName>
    </alternativeName>
</protein>
<feature type="binding site" evidence="9 11">
    <location>
        <position position="9"/>
    </location>
    <ligand>
        <name>substrate</name>
    </ligand>
</feature>
<dbReference type="NCBIfam" id="NF001273">
    <property type="entry name" value="PRK00230.1"/>
    <property type="match status" value="1"/>
</dbReference>
<comment type="pathway">
    <text evidence="2 9 12">Pyrimidine metabolism; UMP biosynthesis via de novo pathway; UMP from orotate: step 2/2.</text>
</comment>
<dbReference type="InterPro" id="IPR011060">
    <property type="entry name" value="RibuloseP-bd_barrel"/>
</dbReference>
<feature type="binding site" evidence="9 11">
    <location>
        <position position="210"/>
    </location>
    <ligand>
        <name>substrate</name>
    </ligand>
</feature>
<evidence type="ECO:0000256" key="12">
    <source>
        <dbReference type="RuleBase" id="RU000512"/>
    </source>
</evidence>
<feature type="active site" description="Proton donor" evidence="9">
    <location>
        <position position="60"/>
    </location>
</feature>
<dbReference type="GO" id="GO:0005829">
    <property type="term" value="C:cytosol"/>
    <property type="evidence" value="ECO:0007669"/>
    <property type="project" value="TreeGrafter"/>
</dbReference>
<dbReference type="STRING" id="1385510.GCA_000425205_01260"/>
<dbReference type="EMBL" id="AVPE01000003">
    <property type="protein sequence ID" value="KGX93233.1"/>
    <property type="molecule type" value="Genomic_DNA"/>
</dbReference>